<dbReference type="PROSITE" id="PS50943">
    <property type="entry name" value="HTH_CROC1"/>
    <property type="match status" value="1"/>
</dbReference>
<dbReference type="PANTHER" id="PTHR35010:SF2">
    <property type="entry name" value="BLL4672 PROTEIN"/>
    <property type="match status" value="1"/>
</dbReference>
<dbReference type="CDD" id="cd00093">
    <property type="entry name" value="HTH_XRE"/>
    <property type="match status" value="1"/>
</dbReference>
<reference evidence="3" key="1">
    <citation type="journal article" date="2019" name="Int. J. Syst. Evol. Microbiol.">
        <title>The Global Catalogue of Microorganisms (GCM) 10K type strain sequencing project: providing services to taxonomists for standard genome sequencing and annotation.</title>
        <authorList>
            <consortium name="The Broad Institute Genomics Platform"/>
            <consortium name="The Broad Institute Genome Sequencing Center for Infectious Disease"/>
            <person name="Wu L."/>
            <person name="Ma J."/>
        </authorList>
    </citation>
    <scope>NUCLEOTIDE SEQUENCE [LARGE SCALE GENOMIC DNA]</scope>
    <source>
        <strain evidence="3">JCM 4733</strain>
    </source>
</reference>
<gene>
    <name evidence="2" type="ORF">GCM10010345_94990</name>
</gene>
<name>A0ABQ3DJ88_9ACTN</name>
<proteinExistence type="predicted"/>
<keyword evidence="3" id="KW-1185">Reference proteome</keyword>
<feature type="domain" description="HTH cro/C1-type" evidence="1">
    <location>
        <begin position="37"/>
        <end position="84"/>
    </location>
</feature>
<evidence type="ECO:0000313" key="3">
    <source>
        <dbReference type="Proteomes" id="UP000653644"/>
    </source>
</evidence>
<dbReference type="InterPro" id="IPR001387">
    <property type="entry name" value="Cro/C1-type_HTH"/>
</dbReference>
<dbReference type="PANTHER" id="PTHR35010">
    <property type="entry name" value="BLL4672 PROTEIN-RELATED"/>
    <property type="match status" value="1"/>
</dbReference>
<comment type="caution">
    <text evidence="2">The sequence shown here is derived from an EMBL/GenBank/DDBJ whole genome shotgun (WGS) entry which is preliminary data.</text>
</comment>
<dbReference type="Gene3D" id="1.10.260.40">
    <property type="entry name" value="lambda repressor-like DNA-binding domains"/>
    <property type="match status" value="1"/>
</dbReference>
<sequence>MRMDSVNQLGRFLRARRAVVSPREAGLPDDAPRRTPGLKQEEVARLAGLSEGYYARLEQAREKHPSDQVLQALARVLRLNPDAARYMRALVRDQDRPAPADAEVAAHVMRLIEAWDTTPALVLGSCLDILAGNALGRAMYAPVLPYGNLVRFTFLDRVAARAFYRDWQLIAEAGVAWLRATAGVPAGRPRLDELVEELSADAEFRRLWSRFDVRDKTSDVKRLHHPIVGDLTLNYQILDVDGAAGQHLFIYQAQPGSPSERALLRLRDAAATE</sequence>
<dbReference type="InterPro" id="IPR010982">
    <property type="entry name" value="Lambda_DNA-bd_dom_sf"/>
</dbReference>
<dbReference type="EMBL" id="BMVN01000171">
    <property type="protein sequence ID" value="GHA79326.1"/>
    <property type="molecule type" value="Genomic_DNA"/>
</dbReference>
<dbReference type="Proteomes" id="UP000653644">
    <property type="component" value="Unassembled WGS sequence"/>
</dbReference>
<evidence type="ECO:0000259" key="1">
    <source>
        <dbReference type="PROSITE" id="PS50943"/>
    </source>
</evidence>
<dbReference type="Pfam" id="PF13560">
    <property type="entry name" value="HTH_31"/>
    <property type="match status" value="1"/>
</dbReference>
<accession>A0ABQ3DJ88</accession>
<dbReference type="Gene3D" id="3.30.450.180">
    <property type="match status" value="1"/>
</dbReference>
<organism evidence="2 3">
    <name type="scientific">Streptomyces canarius</name>
    <dbReference type="NCBI Taxonomy" id="285453"/>
    <lineage>
        <taxon>Bacteria</taxon>
        <taxon>Bacillati</taxon>
        <taxon>Actinomycetota</taxon>
        <taxon>Actinomycetes</taxon>
        <taxon>Kitasatosporales</taxon>
        <taxon>Streptomycetaceae</taxon>
        <taxon>Streptomyces</taxon>
    </lineage>
</organism>
<protein>
    <submittedName>
        <fullName evidence="2">Transcriptional regulator</fullName>
    </submittedName>
</protein>
<dbReference type="InterPro" id="IPR041413">
    <property type="entry name" value="MLTR_LBD"/>
</dbReference>
<dbReference type="Pfam" id="PF17765">
    <property type="entry name" value="MLTR_LBD"/>
    <property type="match status" value="1"/>
</dbReference>
<dbReference type="SUPFAM" id="SSF47413">
    <property type="entry name" value="lambda repressor-like DNA-binding domains"/>
    <property type="match status" value="1"/>
</dbReference>
<dbReference type="SMART" id="SM00530">
    <property type="entry name" value="HTH_XRE"/>
    <property type="match status" value="1"/>
</dbReference>
<evidence type="ECO:0000313" key="2">
    <source>
        <dbReference type="EMBL" id="GHA79326.1"/>
    </source>
</evidence>